<dbReference type="Proteomes" id="UP000198615">
    <property type="component" value="Unassembled WGS sequence"/>
</dbReference>
<dbReference type="InterPro" id="IPR006115">
    <property type="entry name" value="6PGDH_NADP-bd"/>
</dbReference>
<accession>A0A8G2BFT0</accession>
<evidence type="ECO:0000259" key="5">
    <source>
        <dbReference type="Pfam" id="PF14833"/>
    </source>
</evidence>
<gene>
    <name evidence="6" type="ORF">SAMN05660686_01295</name>
</gene>
<keyword evidence="7" id="KW-1185">Reference proteome</keyword>
<dbReference type="GO" id="GO:0051287">
    <property type="term" value="F:NAD binding"/>
    <property type="evidence" value="ECO:0007669"/>
    <property type="project" value="InterPro"/>
</dbReference>
<dbReference type="PANTHER" id="PTHR43060">
    <property type="entry name" value="3-HYDROXYISOBUTYRATE DEHYDROGENASE-LIKE 1, MITOCHONDRIAL-RELATED"/>
    <property type="match status" value="1"/>
</dbReference>
<dbReference type="InterPro" id="IPR036291">
    <property type="entry name" value="NAD(P)-bd_dom_sf"/>
</dbReference>
<dbReference type="AlphaFoldDB" id="A0A8G2BFT0"/>
<dbReference type="Gene3D" id="3.40.50.720">
    <property type="entry name" value="NAD(P)-binding Rossmann-like Domain"/>
    <property type="match status" value="1"/>
</dbReference>
<evidence type="ECO:0000313" key="7">
    <source>
        <dbReference type="Proteomes" id="UP000198615"/>
    </source>
</evidence>
<evidence type="ECO:0000256" key="3">
    <source>
        <dbReference type="PIRSR" id="PIRSR000103-1"/>
    </source>
</evidence>
<dbReference type="PIRSF" id="PIRSF000103">
    <property type="entry name" value="HIBADH"/>
    <property type="match status" value="1"/>
</dbReference>
<protein>
    <submittedName>
        <fullName evidence="6">3-hydroxyisobutyrate dehydrogenase</fullName>
    </submittedName>
</protein>
<feature type="active site" evidence="3">
    <location>
        <position position="175"/>
    </location>
</feature>
<comment type="caution">
    <text evidence="6">The sequence shown here is derived from an EMBL/GenBank/DDBJ whole genome shotgun (WGS) entry which is preliminary data.</text>
</comment>
<dbReference type="InterPro" id="IPR015815">
    <property type="entry name" value="HIBADH-related"/>
</dbReference>
<evidence type="ECO:0000313" key="6">
    <source>
        <dbReference type="EMBL" id="SDF42633.1"/>
    </source>
</evidence>
<dbReference type="Pfam" id="PF03446">
    <property type="entry name" value="NAD_binding_2"/>
    <property type="match status" value="1"/>
</dbReference>
<organism evidence="6 7">
    <name type="scientific">Thalassobaculum litoreum DSM 18839</name>
    <dbReference type="NCBI Taxonomy" id="1123362"/>
    <lineage>
        <taxon>Bacteria</taxon>
        <taxon>Pseudomonadati</taxon>
        <taxon>Pseudomonadota</taxon>
        <taxon>Alphaproteobacteria</taxon>
        <taxon>Rhodospirillales</taxon>
        <taxon>Thalassobaculaceae</taxon>
        <taxon>Thalassobaculum</taxon>
    </lineage>
</organism>
<dbReference type="InterPro" id="IPR013328">
    <property type="entry name" value="6PGD_dom2"/>
</dbReference>
<feature type="domain" description="3-hydroxyisobutyrate dehydrogenase-like NAD-binding" evidence="5">
    <location>
        <begin position="169"/>
        <end position="282"/>
    </location>
</feature>
<evidence type="ECO:0000256" key="2">
    <source>
        <dbReference type="ARBA" id="ARBA00023027"/>
    </source>
</evidence>
<dbReference type="Gene3D" id="1.10.1040.10">
    <property type="entry name" value="N-(1-d-carboxylethyl)-l-norvaline Dehydrogenase, domain 2"/>
    <property type="match status" value="1"/>
</dbReference>
<dbReference type="InterPro" id="IPR008927">
    <property type="entry name" value="6-PGluconate_DH-like_C_sf"/>
</dbReference>
<dbReference type="SUPFAM" id="SSF48179">
    <property type="entry name" value="6-phosphogluconate dehydrogenase C-terminal domain-like"/>
    <property type="match status" value="1"/>
</dbReference>
<sequence>MTDPVKVGFAGVGLMGRGMAGNILAKGYPLTVLGHRNRAPVEELTALGAAEAATPKELAAASDIVILCMPNSRVVERVCLGADGIIEGGKPGTLVLDTSTAEPASTKRVAVALAETGIDFIDAPMTMTPKEAMEGTLNVLVGGPDALVEKARPVLECYARNIFHIGPLGAAHSLKLINNFMSMSMSALVAEAATTARAAGVDLGKLREVVSAGAVNSGMFQKIMAYAVDGDASGLQFAMANARKDVGYYNDIAAEAGLPAPFGSAALQLYTLACATGHGEEHVPLLVDVMAELGGLNGAGK</sequence>
<proteinExistence type="predicted"/>
<evidence type="ECO:0000259" key="4">
    <source>
        <dbReference type="Pfam" id="PF03446"/>
    </source>
</evidence>
<keyword evidence="2" id="KW-0520">NAD</keyword>
<dbReference type="SUPFAM" id="SSF51735">
    <property type="entry name" value="NAD(P)-binding Rossmann-fold domains"/>
    <property type="match status" value="1"/>
</dbReference>
<dbReference type="InterPro" id="IPR029154">
    <property type="entry name" value="HIBADH-like_NADP-bd"/>
</dbReference>
<name>A0A8G2BFT0_9PROT</name>
<feature type="domain" description="6-phosphogluconate dehydrogenase NADP-binding" evidence="4">
    <location>
        <begin position="6"/>
        <end position="166"/>
    </location>
</feature>
<keyword evidence="1" id="KW-0560">Oxidoreductase</keyword>
<dbReference type="RefSeq" id="WP_175474125.1">
    <property type="nucleotide sequence ID" value="NZ_FNBW01000003.1"/>
</dbReference>
<dbReference type="PANTHER" id="PTHR43060:SF15">
    <property type="entry name" value="3-HYDROXYISOBUTYRATE DEHYDROGENASE-LIKE 1, MITOCHONDRIAL-RELATED"/>
    <property type="match status" value="1"/>
</dbReference>
<reference evidence="6 7" key="1">
    <citation type="submission" date="2016-10" db="EMBL/GenBank/DDBJ databases">
        <authorList>
            <person name="Varghese N."/>
            <person name="Submissions S."/>
        </authorList>
    </citation>
    <scope>NUCLEOTIDE SEQUENCE [LARGE SCALE GENOMIC DNA]</scope>
    <source>
        <strain evidence="6 7">DSM 18839</strain>
    </source>
</reference>
<dbReference type="Pfam" id="PF14833">
    <property type="entry name" value="NAD_binding_11"/>
    <property type="match status" value="1"/>
</dbReference>
<evidence type="ECO:0000256" key="1">
    <source>
        <dbReference type="ARBA" id="ARBA00023002"/>
    </source>
</evidence>
<dbReference type="GO" id="GO:0050661">
    <property type="term" value="F:NADP binding"/>
    <property type="evidence" value="ECO:0007669"/>
    <property type="project" value="InterPro"/>
</dbReference>
<dbReference type="EMBL" id="FNBW01000003">
    <property type="protein sequence ID" value="SDF42633.1"/>
    <property type="molecule type" value="Genomic_DNA"/>
</dbReference>
<dbReference type="GO" id="GO:0016491">
    <property type="term" value="F:oxidoreductase activity"/>
    <property type="evidence" value="ECO:0007669"/>
    <property type="project" value="UniProtKB-KW"/>
</dbReference>